<gene>
    <name evidence="1" type="ORF">LS81_008330</name>
</gene>
<dbReference type="EMBL" id="JRPL02000023">
    <property type="protein sequence ID" value="TLD81467.1"/>
    <property type="molecule type" value="Genomic_DNA"/>
</dbReference>
<name>A0A4U8S6Y8_9HELI</name>
<accession>A0A4U8S6Y8</accession>
<organism evidence="1 2">
    <name type="scientific">Helicobacter trogontum</name>
    <dbReference type="NCBI Taxonomy" id="50960"/>
    <lineage>
        <taxon>Bacteria</taxon>
        <taxon>Pseudomonadati</taxon>
        <taxon>Campylobacterota</taxon>
        <taxon>Epsilonproteobacteria</taxon>
        <taxon>Campylobacterales</taxon>
        <taxon>Helicobacteraceae</taxon>
        <taxon>Helicobacter</taxon>
    </lineage>
</organism>
<proteinExistence type="predicted"/>
<dbReference type="SUPFAM" id="SSF51905">
    <property type="entry name" value="FAD/NAD(P)-binding domain"/>
    <property type="match status" value="1"/>
</dbReference>
<evidence type="ECO:0000313" key="1">
    <source>
        <dbReference type="EMBL" id="TLD81467.1"/>
    </source>
</evidence>
<reference evidence="1 2" key="1">
    <citation type="journal article" date="2014" name="Genome Announc.">
        <title>Draft genome sequences of eight enterohepatic helicobacter species isolated from both laboratory and wild rodents.</title>
        <authorList>
            <person name="Sheh A."/>
            <person name="Shen Z."/>
            <person name="Fox J.G."/>
        </authorList>
    </citation>
    <scope>NUCLEOTIDE SEQUENCE [LARGE SCALE GENOMIC DNA]</scope>
    <source>
        <strain evidence="1 2">ATCC 700114</strain>
    </source>
</reference>
<protein>
    <submittedName>
        <fullName evidence="1">NAD(P)/FAD-dependent oxidoreductase</fullName>
    </submittedName>
</protein>
<sequence length="641" mass="72175">MDRRDFLNGMALSIVAGMSPLQLLADSTGSQSKTDLESMQNFGLDSSYYPPKWLGLRGSNDKSYEFAHMLRDGEKFEFSALKPKEEYDLVVVGAGISGLSGALFYQNKFGKDKKILILDNHDDFGGHARRNEFQLKNGTILSYGGSESFQSPKALYSKEVNSLLEQIGINVDSLAKRFDVNFYPDLKLSRGVYFSKSEFGVDKVVSGNPRSVICDDVPKDKLNARDIQSFINDFPMSKKDREDLIELFQDNQDYFAGKSLKEKEKLMAKTSYKDFLKNYVKLSDEAIKFFEGMTDDFMALGIDAVSCDDARAAFLPGFDSMGLEPLDEESLAEMEEPYIYHCADGNATVARLIVKKMIPQICAGGDDMDSITLAHFDYSKLDNPAHNVRIRLNSTVINAENIKNGALVTYINKGKSYRVRAKKVIMANYNAMIPYIIPTLPQAQKAALSQNVKTSLIHTKVIIKNWQPFIKLGVHEIYSPRMPYSRTKLDYPVNMGGYKHPRDPNKPICIHMVCCMESVARLKGIELDGLDARERARVNRHILLDIPFEEHEAMIKGQLQGMLGSAGFDADRDISAIILNRWGHCYSYMPNSLFDDMNKIEKTIKLAKKPFKNIVIANSDSAYSAYMHAAIDEAYRAVHEL</sequence>
<dbReference type="InterPro" id="IPR036188">
    <property type="entry name" value="FAD/NAD-bd_sf"/>
</dbReference>
<dbReference type="Gene3D" id="3.50.50.60">
    <property type="entry name" value="FAD/NAD(P)-binding domain"/>
    <property type="match status" value="1"/>
</dbReference>
<dbReference type="Proteomes" id="UP000029878">
    <property type="component" value="Unassembled WGS sequence"/>
</dbReference>
<dbReference type="Pfam" id="PF13450">
    <property type="entry name" value="NAD_binding_8"/>
    <property type="match status" value="1"/>
</dbReference>
<dbReference type="AlphaFoldDB" id="A0A4U8S6Y8"/>
<comment type="caution">
    <text evidence="1">The sequence shown here is derived from an EMBL/GenBank/DDBJ whole genome shotgun (WGS) entry which is preliminary data.</text>
</comment>
<dbReference type="OrthoDB" id="231484at2"/>
<evidence type="ECO:0000313" key="2">
    <source>
        <dbReference type="Proteomes" id="UP000029878"/>
    </source>
</evidence>